<dbReference type="AlphaFoldDB" id="A0A2C9L4H3"/>
<evidence type="ECO:0000256" key="2">
    <source>
        <dbReference type="SAM" id="SignalP"/>
    </source>
</evidence>
<dbReference type="Proteomes" id="UP000076420">
    <property type="component" value="Unassembled WGS sequence"/>
</dbReference>
<reference evidence="3" key="1">
    <citation type="submission" date="2020-05" db="UniProtKB">
        <authorList>
            <consortium name="EnsemblMetazoa"/>
        </authorList>
    </citation>
    <scope>IDENTIFICATION</scope>
    <source>
        <strain evidence="3">BB02</strain>
    </source>
</reference>
<feature type="compositionally biased region" description="Basic and acidic residues" evidence="1">
    <location>
        <begin position="37"/>
        <end position="49"/>
    </location>
</feature>
<dbReference type="VEuPathDB" id="VectorBase:BGLB026824"/>
<feature type="signal peptide" evidence="2">
    <location>
        <begin position="1"/>
        <end position="19"/>
    </location>
</feature>
<keyword evidence="2" id="KW-0732">Signal</keyword>
<dbReference type="EnsemblMetazoa" id="BGLB026824-RA">
    <property type="protein sequence ID" value="BGLB026824-PA"/>
    <property type="gene ID" value="BGLB026824"/>
</dbReference>
<organism evidence="3 4">
    <name type="scientific">Biomphalaria glabrata</name>
    <name type="common">Bloodfluke planorb</name>
    <name type="synonym">Freshwater snail</name>
    <dbReference type="NCBI Taxonomy" id="6526"/>
    <lineage>
        <taxon>Eukaryota</taxon>
        <taxon>Metazoa</taxon>
        <taxon>Spiralia</taxon>
        <taxon>Lophotrochozoa</taxon>
        <taxon>Mollusca</taxon>
        <taxon>Gastropoda</taxon>
        <taxon>Heterobranchia</taxon>
        <taxon>Euthyneura</taxon>
        <taxon>Panpulmonata</taxon>
        <taxon>Hygrophila</taxon>
        <taxon>Lymnaeoidea</taxon>
        <taxon>Planorbidae</taxon>
        <taxon>Biomphalaria</taxon>
    </lineage>
</organism>
<evidence type="ECO:0000313" key="4">
    <source>
        <dbReference type="Proteomes" id="UP000076420"/>
    </source>
</evidence>
<dbReference type="KEGG" id="bgt:106075161"/>
<name>A0A2C9L4H3_BIOGL</name>
<gene>
    <name evidence="3" type="primary">106075161</name>
</gene>
<accession>A0A2C9L4H3</accession>
<proteinExistence type="predicted"/>
<feature type="region of interest" description="Disordered" evidence="1">
    <location>
        <begin position="35"/>
        <end position="67"/>
    </location>
</feature>
<evidence type="ECO:0000313" key="3">
    <source>
        <dbReference type="EnsemblMetazoa" id="BGLB026824-PA"/>
    </source>
</evidence>
<feature type="compositionally biased region" description="Acidic residues" evidence="1">
    <location>
        <begin position="55"/>
        <end position="67"/>
    </location>
</feature>
<protein>
    <submittedName>
        <fullName evidence="3">Uncharacterized protein</fullName>
    </submittedName>
</protein>
<feature type="chain" id="PRO_5011999579" evidence="2">
    <location>
        <begin position="20"/>
        <end position="190"/>
    </location>
</feature>
<dbReference type="VEuPathDB" id="VectorBase:BGLAX_049893"/>
<evidence type="ECO:0000256" key="1">
    <source>
        <dbReference type="SAM" id="MobiDB-lite"/>
    </source>
</evidence>
<sequence length="190" mass="21084">MPLSLHIVLSFAYAAVDYAFLAGSSDLAHSSKMIAPRRADHSSRQKNIQDIDFTTTEEPELEFDEDGTELSASKEELEAELEEGSPVFFSPYSHIPSLPWDVELAKDAEGGAFRGGAITPDGLIDEDFEKELGTPSEDDASGEFSDVEKFGIVEVAGESWIHSDLDILKLVKHQWQNNYVCLIYQLNIRS</sequence>